<dbReference type="EMBL" id="BDFE01000017">
    <property type="protein sequence ID" value="GAU09161.1"/>
    <property type="molecule type" value="Genomic_DNA"/>
</dbReference>
<protein>
    <submittedName>
        <fullName evidence="1">Uncharacterized protein</fullName>
    </submittedName>
</protein>
<gene>
    <name evidence="1" type="ORF">DPF_1881</name>
</gene>
<reference evidence="2" key="1">
    <citation type="submission" date="2016-06" db="EMBL/GenBank/DDBJ databases">
        <title>Draft genome sequence of Desulfoplanes formicivorans strain Pf12B.</title>
        <authorList>
            <person name="Watanabe M."/>
            <person name="Kojima H."/>
            <person name="Fukui M."/>
        </authorList>
    </citation>
    <scope>NUCLEOTIDE SEQUENCE [LARGE SCALE GENOMIC DNA]</scope>
    <source>
        <strain evidence="2">Pf12B</strain>
    </source>
</reference>
<proteinExistence type="predicted"/>
<evidence type="ECO:0000313" key="1">
    <source>
        <dbReference type="EMBL" id="GAU09161.1"/>
    </source>
</evidence>
<name>A0A194AJC6_9BACT</name>
<accession>A0A194AJC6</accession>
<evidence type="ECO:0000313" key="2">
    <source>
        <dbReference type="Proteomes" id="UP000095200"/>
    </source>
</evidence>
<keyword evidence="2" id="KW-1185">Reference proteome</keyword>
<comment type="caution">
    <text evidence="1">The sequence shown here is derived from an EMBL/GenBank/DDBJ whole genome shotgun (WGS) entry which is preliminary data.</text>
</comment>
<dbReference type="Proteomes" id="UP000095200">
    <property type="component" value="Unassembled WGS sequence"/>
</dbReference>
<sequence length="108" mass="11872">MAQQTGQPAMGEVNTPFQLCCASQRADAEALAKRLVAIIPGLQTRIVRESCQDSLGSDVDFYGLYVWHAAMTPEEICRELGKKECERCRQHVRDVCPETLGSSGDQGN</sequence>
<dbReference type="AlphaFoldDB" id="A0A194AJC6"/>
<organism evidence="1 2">
    <name type="scientific">Desulfoplanes formicivorans</name>
    <dbReference type="NCBI Taxonomy" id="1592317"/>
    <lineage>
        <taxon>Bacteria</taxon>
        <taxon>Pseudomonadati</taxon>
        <taxon>Thermodesulfobacteriota</taxon>
        <taxon>Desulfovibrionia</taxon>
        <taxon>Desulfovibrionales</taxon>
        <taxon>Desulfoplanaceae</taxon>
        <taxon>Desulfoplanes</taxon>
    </lineage>
</organism>